<dbReference type="EMBL" id="AP012029">
    <property type="protein sequence ID" value="BAJ63336.1"/>
    <property type="molecule type" value="Genomic_DNA"/>
</dbReference>
<keyword evidence="1" id="KW-0963">Cytoplasm</keyword>
<reference evidence="7 8" key="1">
    <citation type="submission" date="2010-12" db="EMBL/GenBank/DDBJ databases">
        <title>Whole genome sequence of Anaerolinea thermophila UNI-1.</title>
        <authorList>
            <person name="Narita-Yamada S."/>
            <person name="Kishi E."/>
            <person name="Watanabe Y."/>
            <person name="Takasaki K."/>
            <person name="Ankai A."/>
            <person name="Oguchi A."/>
            <person name="Fukui S."/>
            <person name="Takahashi M."/>
            <person name="Yashiro I."/>
            <person name="Hosoyama A."/>
            <person name="Sekiguchi Y."/>
            <person name="Hanada S."/>
            <person name="Fujita N."/>
        </authorList>
    </citation>
    <scope>NUCLEOTIDE SEQUENCE [LARGE SCALE GENOMIC DNA]</scope>
    <source>
        <strain evidence="8">DSM 14523 / JCM 11388 / NBRC 100420 / UNI-1</strain>
    </source>
</reference>
<name>E8N4H2_ANATU</name>
<dbReference type="Gene3D" id="3.40.1010.10">
    <property type="entry name" value="Cobalt-precorrin-4 Transmethylase, Domain 1"/>
    <property type="match status" value="1"/>
</dbReference>
<dbReference type="InterPro" id="IPR014777">
    <property type="entry name" value="4pyrrole_Mease_sub1"/>
</dbReference>
<feature type="domain" description="Tetrapyrrole methylase" evidence="6">
    <location>
        <begin position="12"/>
        <end position="211"/>
    </location>
</feature>
<gene>
    <name evidence="7" type="ordered locus">ANT_13020</name>
</gene>
<dbReference type="PANTHER" id="PTHR46111">
    <property type="entry name" value="RIBOSOMAL RNA SMALL SUBUNIT METHYLTRANSFERASE I"/>
    <property type="match status" value="1"/>
</dbReference>
<keyword evidence="3" id="KW-0489">Methyltransferase</keyword>
<evidence type="ECO:0000313" key="7">
    <source>
        <dbReference type="EMBL" id="BAJ63336.1"/>
    </source>
</evidence>
<dbReference type="AlphaFoldDB" id="E8N4H2"/>
<dbReference type="eggNOG" id="COG0313">
    <property type="taxonomic scope" value="Bacteria"/>
</dbReference>
<dbReference type="SUPFAM" id="SSF53790">
    <property type="entry name" value="Tetrapyrrole methylase"/>
    <property type="match status" value="1"/>
</dbReference>
<protein>
    <recommendedName>
        <fullName evidence="6">Tetrapyrrole methylase domain-containing protein</fullName>
    </recommendedName>
</protein>
<keyword evidence="2" id="KW-0698">rRNA processing</keyword>
<dbReference type="InterPro" id="IPR035996">
    <property type="entry name" value="4pyrrol_Methylase_sf"/>
</dbReference>
<keyword evidence="4" id="KW-0808">Transferase</keyword>
<evidence type="ECO:0000256" key="1">
    <source>
        <dbReference type="ARBA" id="ARBA00022490"/>
    </source>
</evidence>
<evidence type="ECO:0000313" key="8">
    <source>
        <dbReference type="Proteomes" id="UP000008922"/>
    </source>
</evidence>
<evidence type="ECO:0000256" key="5">
    <source>
        <dbReference type="ARBA" id="ARBA00022691"/>
    </source>
</evidence>
<dbReference type="STRING" id="926569.ANT_13020"/>
<accession>E8N4H2</accession>
<dbReference type="InterPro" id="IPR014776">
    <property type="entry name" value="4pyrrole_Mease_sub2"/>
</dbReference>
<dbReference type="CDD" id="cd19918">
    <property type="entry name" value="RsmI_like"/>
    <property type="match status" value="1"/>
</dbReference>
<dbReference type="Pfam" id="PF00590">
    <property type="entry name" value="TP_methylase"/>
    <property type="match status" value="1"/>
</dbReference>
<evidence type="ECO:0000256" key="2">
    <source>
        <dbReference type="ARBA" id="ARBA00022552"/>
    </source>
</evidence>
<evidence type="ECO:0000256" key="3">
    <source>
        <dbReference type="ARBA" id="ARBA00022603"/>
    </source>
</evidence>
<keyword evidence="5" id="KW-0949">S-adenosyl-L-methionine</keyword>
<dbReference type="Gene3D" id="3.30.950.10">
    <property type="entry name" value="Methyltransferase, Cobalt-precorrin-4 Transmethylase, Domain 2"/>
    <property type="match status" value="1"/>
</dbReference>
<dbReference type="PANTHER" id="PTHR46111:SF1">
    <property type="entry name" value="RIBOSOMAL RNA SMALL SUBUNIT METHYLTRANSFERASE I"/>
    <property type="match status" value="1"/>
</dbReference>
<dbReference type="KEGG" id="atm:ANT_13020"/>
<dbReference type="InterPro" id="IPR008189">
    <property type="entry name" value="rRNA_ssu_MeTfrase_I"/>
</dbReference>
<dbReference type="GO" id="GO:0008168">
    <property type="term" value="F:methyltransferase activity"/>
    <property type="evidence" value="ECO:0007669"/>
    <property type="project" value="UniProtKB-KW"/>
</dbReference>
<dbReference type="InterPro" id="IPR000878">
    <property type="entry name" value="4pyrrol_Mease"/>
</dbReference>
<dbReference type="InParanoid" id="E8N4H2"/>
<evidence type="ECO:0000259" key="6">
    <source>
        <dbReference type="Pfam" id="PF00590"/>
    </source>
</evidence>
<dbReference type="Proteomes" id="UP000008922">
    <property type="component" value="Chromosome"/>
</dbReference>
<keyword evidence="8" id="KW-1185">Reference proteome</keyword>
<dbReference type="OrthoDB" id="9809084at2"/>
<dbReference type="GO" id="GO:0032259">
    <property type="term" value="P:methylation"/>
    <property type="evidence" value="ECO:0007669"/>
    <property type="project" value="UniProtKB-KW"/>
</dbReference>
<organism evidence="7 8">
    <name type="scientific">Anaerolinea thermophila (strain DSM 14523 / JCM 11388 / NBRC 100420 / UNI-1)</name>
    <dbReference type="NCBI Taxonomy" id="926569"/>
    <lineage>
        <taxon>Bacteria</taxon>
        <taxon>Bacillati</taxon>
        <taxon>Chloroflexota</taxon>
        <taxon>Anaerolineae</taxon>
        <taxon>Anaerolineales</taxon>
        <taxon>Anaerolineaceae</taxon>
        <taxon>Anaerolinea</taxon>
    </lineage>
</organism>
<dbReference type="NCBIfam" id="TIGR00096">
    <property type="entry name" value="16S rRNA (cytidine(1402)-2'-O)-methyltransferase"/>
    <property type="match status" value="1"/>
</dbReference>
<dbReference type="HOGENOM" id="CLU_044779_4_1_0"/>
<dbReference type="GO" id="GO:0006364">
    <property type="term" value="P:rRNA processing"/>
    <property type="evidence" value="ECO:0007669"/>
    <property type="project" value="UniProtKB-KW"/>
</dbReference>
<sequence length="227" mass="25382">MIKEMSERKGQLYVVATPIGNPKDITLRAVEVLQNVQAIICEEHRIGSTLLKKLGIQKEIIVLNEHNEAEKAPDVARRILMGESMALISDCGTPVFADPGASLIAHLAEWEVPVTPIPGPSSLMAALSVLDFRLERFHYAGFLPRDKTERRNTLRGLRNLRVPIVVMDTPYRLMQVLDDVASVFGGNARITLCLDLTLPGETIFRGKIDEVQHKIKEKKSEFILIIH</sequence>
<evidence type="ECO:0000256" key="4">
    <source>
        <dbReference type="ARBA" id="ARBA00022679"/>
    </source>
</evidence>
<proteinExistence type="predicted"/>
<dbReference type="PIRSF" id="PIRSF005917">
    <property type="entry name" value="MTase_YraL"/>
    <property type="match status" value="1"/>
</dbReference>